<reference evidence="1 2" key="1">
    <citation type="submission" date="2020-02" db="EMBL/GenBank/DDBJ databases">
        <authorList>
            <person name="Ma Q."/>
            <person name="Huang Y."/>
            <person name="Song X."/>
            <person name="Pei D."/>
        </authorList>
    </citation>
    <scope>NUCLEOTIDE SEQUENCE [LARGE SCALE GENOMIC DNA]</scope>
    <source>
        <strain evidence="1">Sxm20200214</strain>
        <tissue evidence="1">Leaf</tissue>
    </source>
</reference>
<gene>
    <name evidence="1" type="ORF">Bca52824_059616</name>
</gene>
<name>A0A8X7QVV1_BRACI</name>
<dbReference type="Proteomes" id="UP000886595">
    <property type="component" value="Unassembled WGS sequence"/>
</dbReference>
<organism evidence="1 2">
    <name type="scientific">Brassica carinata</name>
    <name type="common">Ethiopian mustard</name>
    <name type="synonym">Abyssinian cabbage</name>
    <dbReference type="NCBI Taxonomy" id="52824"/>
    <lineage>
        <taxon>Eukaryota</taxon>
        <taxon>Viridiplantae</taxon>
        <taxon>Streptophyta</taxon>
        <taxon>Embryophyta</taxon>
        <taxon>Tracheophyta</taxon>
        <taxon>Spermatophyta</taxon>
        <taxon>Magnoliopsida</taxon>
        <taxon>eudicotyledons</taxon>
        <taxon>Gunneridae</taxon>
        <taxon>Pentapetalae</taxon>
        <taxon>rosids</taxon>
        <taxon>malvids</taxon>
        <taxon>Brassicales</taxon>
        <taxon>Brassicaceae</taxon>
        <taxon>Brassiceae</taxon>
        <taxon>Brassica</taxon>
    </lineage>
</organism>
<dbReference type="AlphaFoldDB" id="A0A8X7QVV1"/>
<proteinExistence type="predicted"/>
<evidence type="ECO:0000313" key="2">
    <source>
        <dbReference type="Proteomes" id="UP000886595"/>
    </source>
</evidence>
<accession>A0A8X7QVV1</accession>
<sequence length="115" mass="11677">MRSSEPPALVSPRSSLCISVVSGRRTALSHRAALFLLLGASVRLGFFSQISSSSLRIGGAWVVGGPLQVLSHLSGWHVTDGGGLRGGSVGWAPSSPHGSSGGSALRFALASALKL</sequence>
<keyword evidence="2" id="KW-1185">Reference proteome</keyword>
<evidence type="ECO:0000313" key="1">
    <source>
        <dbReference type="EMBL" id="KAG2277061.1"/>
    </source>
</evidence>
<comment type="caution">
    <text evidence="1">The sequence shown here is derived from an EMBL/GenBank/DDBJ whole genome shotgun (WGS) entry which is preliminary data.</text>
</comment>
<dbReference type="EMBL" id="JAAMPC010000012">
    <property type="protein sequence ID" value="KAG2277061.1"/>
    <property type="molecule type" value="Genomic_DNA"/>
</dbReference>
<protein>
    <submittedName>
        <fullName evidence="1">Uncharacterized protein</fullName>
    </submittedName>
</protein>